<dbReference type="Pfam" id="PF14953">
    <property type="entry name" value="DUF4504"/>
    <property type="match status" value="1"/>
</dbReference>
<dbReference type="AlphaFoldDB" id="A0A9W4X229"/>
<sequence>MSSYKIYEHIKFCITSSNSPCCLSEKVRQKSRLITYIYDVLNVALGIRTAHLVDVTFLTYEETTKLIASLRQEIPHICGIQFSDTHIFICNIDLLSAKLKLDLHNEFKDIAFIDVSKKNVEPTQVNVPNSLMHFLRTQIHPFIFQENPDSILFVSQTPQCMISFTGWILEYQVIYVLDSTSSDEESSFGSQNIMMNCLGNQELILYRIFLKKTIDNMKSAEEIQRHMLLSFSCPARIISSFNNNPNKDTISVRLNNIFSTRVEQNKSFWNKGLELEVSDVCLPVVVL</sequence>
<dbReference type="Proteomes" id="UP001153678">
    <property type="component" value="Unassembled WGS sequence"/>
</dbReference>
<dbReference type="InterPro" id="IPR027850">
    <property type="entry name" value="DUF4504"/>
</dbReference>
<dbReference type="EMBL" id="CAMKVN010002365">
    <property type="protein sequence ID" value="CAI2180762.1"/>
    <property type="molecule type" value="Genomic_DNA"/>
</dbReference>
<protein>
    <submittedName>
        <fullName evidence="1">5030_t:CDS:1</fullName>
    </submittedName>
</protein>
<name>A0A9W4X229_9GLOM</name>
<proteinExistence type="predicted"/>
<evidence type="ECO:0000313" key="2">
    <source>
        <dbReference type="Proteomes" id="UP001153678"/>
    </source>
</evidence>
<dbReference type="PANTHER" id="PTHR31366">
    <property type="entry name" value="UPF0739 PROTEIN C1ORF74"/>
    <property type="match status" value="1"/>
</dbReference>
<accession>A0A9W4X229</accession>
<organism evidence="1 2">
    <name type="scientific">Funneliformis geosporum</name>
    <dbReference type="NCBI Taxonomy" id="1117311"/>
    <lineage>
        <taxon>Eukaryota</taxon>
        <taxon>Fungi</taxon>
        <taxon>Fungi incertae sedis</taxon>
        <taxon>Mucoromycota</taxon>
        <taxon>Glomeromycotina</taxon>
        <taxon>Glomeromycetes</taxon>
        <taxon>Glomerales</taxon>
        <taxon>Glomeraceae</taxon>
        <taxon>Funneliformis</taxon>
    </lineage>
</organism>
<reference evidence="1" key="1">
    <citation type="submission" date="2022-08" db="EMBL/GenBank/DDBJ databases">
        <authorList>
            <person name="Kallberg Y."/>
            <person name="Tangrot J."/>
            <person name="Rosling A."/>
        </authorList>
    </citation>
    <scope>NUCLEOTIDE SEQUENCE</scope>
    <source>
        <strain evidence="1">Wild A</strain>
    </source>
</reference>
<dbReference type="PANTHER" id="PTHR31366:SF2">
    <property type="entry name" value="UPF0739 PROTEIN C1ORF74"/>
    <property type="match status" value="1"/>
</dbReference>
<dbReference type="OrthoDB" id="2395010at2759"/>
<comment type="caution">
    <text evidence="1">The sequence shown here is derived from an EMBL/GenBank/DDBJ whole genome shotgun (WGS) entry which is preliminary data.</text>
</comment>
<gene>
    <name evidence="1" type="ORF">FWILDA_LOCUS9742</name>
</gene>
<evidence type="ECO:0000313" key="1">
    <source>
        <dbReference type="EMBL" id="CAI2180762.1"/>
    </source>
</evidence>
<keyword evidence="2" id="KW-1185">Reference proteome</keyword>